<comment type="function">
    <text evidence="8">Assembly factor required for Rieske Fe-S protein RIP1 incorporation into the cytochrome b-c1 (CIII) complex. Functions as a chaperone, binding to this subunit within the mitochondrial matrix and stabilizing it prior to its translocation and insertion into the late CIII dimeric intermediate within the mitochondrial inner membrane. Modulates the mitochondrial matrix zinc pool.</text>
</comment>
<proteinExistence type="inferred from homology"/>
<name>A0ABP0EK07_9ASCO</name>
<evidence type="ECO:0000256" key="2">
    <source>
        <dbReference type="ARBA" id="ARBA00009949"/>
    </source>
</evidence>
<reference evidence="9 10" key="1">
    <citation type="submission" date="2024-01" db="EMBL/GenBank/DDBJ databases">
        <authorList>
            <consortium name="Genoscope - CEA"/>
            <person name="William W."/>
        </authorList>
    </citation>
    <scope>NUCLEOTIDE SEQUENCE [LARGE SCALE GENOMIC DNA]</scope>
    <source>
        <strain evidence="9 10">29B2s-10</strain>
    </source>
</reference>
<organism evidence="9 10">
    <name type="scientific">[Candida] anglica</name>
    <dbReference type="NCBI Taxonomy" id="148631"/>
    <lineage>
        <taxon>Eukaryota</taxon>
        <taxon>Fungi</taxon>
        <taxon>Dikarya</taxon>
        <taxon>Ascomycota</taxon>
        <taxon>Saccharomycotina</taxon>
        <taxon>Pichiomycetes</taxon>
        <taxon>Debaryomycetaceae</taxon>
        <taxon>Kurtzmaniella</taxon>
    </lineage>
</organism>
<dbReference type="PANTHER" id="PTHR46749:SF1">
    <property type="entry name" value="COMPLEX III ASSEMBLY FACTOR LYRM7"/>
    <property type="match status" value="1"/>
</dbReference>
<comment type="subcellular location">
    <subcellularLocation>
        <location evidence="1">Mitochondrion matrix</location>
    </subcellularLocation>
</comment>
<evidence type="ECO:0000313" key="9">
    <source>
        <dbReference type="EMBL" id="CAK7913609.1"/>
    </source>
</evidence>
<dbReference type="PANTHER" id="PTHR46749">
    <property type="entry name" value="COMPLEX III ASSEMBLY FACTOR LYRM7"/>
    <property type="match status" value="1"/>
</dbReference>
<protein>
    <recommendedName>
        <fullName evidence="4">Mitochondrial zinc maintenance protein 1, mitochondrial</fullName>
    </recommendedName>
</protein>
<sequence length="117" mass="12998">MTRSAALSAYRTALRATRVAFKNDAEVLLASRAKIKQGFFEDLEQGSQTVQEKIDNLNSVSKFLVQNIVQGEKKEDGQYFLNIHDKTELGDNETIKQKKADMGSLAGAKATKRCSDK</sequence>
<evidence type="ECO:0000256" key="5">
    <source>
        <dbReference type="ARBA" id="ARBA00022946"/>
    </source>
</evidence>
<evidence type="ECO:0000256" key="3">
    <source>
        <dbReference type="ARBA" id="ARBA00011589"/>
    </source>
</evidence>
<gene>
    <name evidence="9" type="primary">MZM1</name>
    <name evidence="9" type="ORF">CAAN4_F12508</name>
</gene>
<comment type="similarity">
    <text evidence="2">Belongs to the complex I LYR family. MZM1 subfamily.</text>
</comment>
<dbReference type="Proteomes" id="UP001497600">
    <property type="component" value="Chromosome F"/>
</dbReference>
<keyword evidence="10" id="KW-1185">Reference proteome</keyword>
<keyword evidence="7" id="KW-0143">Chaperone</keyword>
<dbReference type="InterPro" id="IPR050435">
    <property type="entry name" value="MZM1/LYRM7"/>
</dbReference>
<evidence type="ECO:0000256" key="4">
    <source>
        <dbReference type="ARBA" id="ARBA00015108"/>
    </source>
</evidence>
<dbReference type="EMBL" id="OZ004258">
    <property type="protein sequence ID" value="CAK7913609.1"/>
    <property type="molecule type" value="Genomic_DNA"/>
</dbReference>
<evidence type="ECO:0000256" key="1">
    <source>
        <dbReference type="ARBA" id="ARBA00004305"/>
    </source>
</evidence>
<evidence type="ECO:0000256" key="7">
    <source>
        <dbReference type="ARBA" id="ARBA00023186"/>
    </source>
</evidence>
<keyword evidence="5" id="KW-0809">Transit peptide</keyword>
<comment type="subunit">
    <text evidence="3">Interacts with RIP1.</text>
</comment>
<accession>A0ABP0EK07</accession>
<evidence type="ECO:0000256" key="8">
    <source>
        <dbReference type="ARBA" id="ARBA00025268"/>
    </source>
</evidence>
<dbReference type="InterPro" id="IPR045298">
    <property type="entry name" value="Complex1_LYR_LYRM7"/>
</dbReference>
<dbReference type="CDD" id="cd20267">
    <property type="entry name" value="Complex1_LYR_LYRM7"/>
    <property type="match status" value="1"/>
</dbReference>
<keyword evidence="6" id="KW-0496">Mitochondrion</keyword>
<evidence type="ECO:0000256" key="6">
    <source>
        <dbReference type="ARBA" id="ARBA00023128"/>
    </source>
</evidence>
<evidence type="ECO:0000313" key="10">
    <source>
        <dbReference type="Proteomes" id="UP001497600"/>
    </source>
</evidence>